<dbReference type="PANTHER" id="PTHR13136">
    <property type="entry name" value="TESTIS DEVELOPMENT PROTEIN PRTD"/>
    <property type="match status" value="1"/>
</dbReference>
<dbReference type="SUPFAM" id="SSF53474">
    <property type="entry name" value="alpha/beta-Hydrolases"/>
    <property type="match status" value="1"/>
</dbReference>
<dbReference type="PANTHER" id="PTHR13136:SF11">
    <property type="entry name" value="TESTIS-EXPRESSED PROTEIN 30"/>
    <property type="match status" value="1"/>
</dbReference>
<feature type="region of interest" description="Disordered" evidence="1">
    <location>
        <begin position="1"/>
        <end position="44"/>
    </location>
</feature>
<dbReference type="GeneID" id="28735321"/>
<keyword evidence="4" id="KW-1185">Reference proteome</keyword>
<dbReference type="VEuPathDB" id="FungiDB:AB675_3394"/>
<evidence type="ECO:0000313" key="4">
    <source>
        <dbReference type="Proteomes" id="UP000038010"/>
    </source>
</evidence>
<dbReference type="Gene3D" id="3.40.50.1820">
    <property type="entry name" value="alpha/beta hydrolase"/>
    <property type="match status" value="1"/>
</dbReference>
<dbReference type="AlphaFoldDB" id="A0A0N1H8L7"/>
<name>A0A0N1H8L7_9EURO</name>
<accession>A0A0N1H8L7</accession>
<dbReference type="RefSeq" id="XP_017999510.1">
    <property type="nucleotide sequence ID" value="XM_018143441.1"/>
</dbReference>
<feature type="domain" description="KANL3/Tex30 alpha/beta hydrolase-like" evidence="2">
    <location>
        <begin position="64"/>
        <end position="227"/>
    </location>
</feature>
<dbReference type="Pfam" id="PF20408">
    <property type="entry name" value="Abhydrolase_11"/>
    <property type="match status" value="1"/>
</dbReference>
<sequence>MPPKAQKKKKQQTVLTDLVGGSHKTGNQSSNANDAAEQSATTHTLSFDGKHIEYERYGSTKSEHKLVFTHGAGGGIANPATKLFAKGAATKALVYSFQGSMNLPSRTKSFSAMIDHHKDDEATTTVLGGRSMGARAAVLAAADHAEIKHLVLASYPLVGQNGSVRDDILLAIDEGVKVLFISGDSDNMCSIKQLNEVRKKMKAKSWLAIVQGADHGMSIKPKSAVEDMRLYTGKLAARWIEDNDNDKTECELRWNAHEKTVVNDGWKSVAAKGMSDSKSATKFVEADADDVQQRPAKRQRKR</sequence>
<evidence type="ECO:0000313" key="3">
    <source>
        <dbReference type="EMBL" id="KPI39547.1"/>
    </source>
</evidence>
<dbReference type="InterPro" id="IPR046879">
    <property type="entry name" value="KANL3/Tex30_Abhydrolase"/>
</dbReference>
<feature type="compositionally biased region" description="Basic residues" evidence="1">
    <location>
        <begin position="1"/>
        <end position="11"/>
    </location>
</feature>
<proteinExistence type="predicted"/>
<protein>
    <submittedName>
        <fullName evidence="3">Testis-expressed sequence 30 protein</fullName>
    </submittedName>
</protein>
<dbReference type="InterPro" id="IPR029058">
    <property type="entry name" value="AB_hydrolase_fold"/>
</dbReference>
<reference evidence="3 4" key="1">
    <citation type="submission" date="2015-06" db="EMBL/GenBank/DDBJ databases">
        <title>Draft genome of the ant-associated black yeast Phialophora attae CBS 131958.</title>
        <authorList>
            <person name="Moreno L.F."/>
            <person name="Stielow B.J."/>
            <person name="de Hoog S."/>
            <person name="Vicente V.A."/>
            <person name="Weiss V.A."/>
            <person name="de Vries M."/>
            <person name="Cruz L.M."/>
            <person name="Souza E.M."/>
        </authorList>
    </citation>
    <scope>NUCLEOTIDE SEQUENCE [LARGE SCALE GENOMIC DNA]</scope>
    <source>
        <strain evidence="3 4">CBS 131958</strain>
    </source>
</reference>
<dbReference type="OrthoDB" id="6415022at2759"/>
<feature type="compositionally biased region" description="Polar residues" evidence="1">
    <location>
        <begin position="24"/>
        <end position="44"/>
    </location>
</feature>
<dbReference type="EMBL" id="LFJN01000014">
    <property type="protein sequence ID" value="KPI39547.1"/>
    <property type="molecule type" value="Genomic_DNA"/>
</dbReference>
<dbReference type="Proteomes" id="UP000038010">
    <property type="component" value="Unassembled WGS sequence"/>
</dbReference>
<dbReference type="InterPro" id="IPR026555">
    <property type="entry name" value="NSL3/Tex30"/>
</dbReference>
<feature type="region of interest" description="Disordered" evidence="1">
    <location>
        <begin position="273"/>
        <end position="302"/>
    </location>
</feature>
<gene>
    <name evidence="3" type="ORF">AB675_3394</name>
</gene>
<organism evidence="3 4">
    <name type="scientific">Cyphellophora attinorum</name>
    <dbReference type="NCBI Taxonomy" id="1664694"/>
    <lineage>
        <taxon>Eukaryota</taxon>
        <taxon>Fungi</taxon>
        <taxon>Dikarya</taxon>
        <taxon>Ascomycota</taxon>
        <taxon>Pezizomycotina</taxon>
        <taxon>Eurotiomycetes</taxon>
        <taxon>Chaetothyriomycetidae</taxon>
        <taxon>Chaetothyriales</taxon>
        <taxon>Cyphellophoraceae</taxon>
        <taxon>Cyphellophora</taxon>
    </lineage>
</organism>
<evidence type="ECO:0000259" key="2">
    <source>
        <dbReference type="Pfam" id="PF20408"/>
    </source>
</evidence>
<dbReference type="STRING" id="1664694.A0A0N1H8L7"/>
<evidence type="ECO:0000256" key="1">
    <source>
        <dbReference type="SAM" id="MobiDB-lite"/>
    </source>
</evidence>
<comment type="caution">
    <text evidence="3">The sequence shown here is derived from an EMBL/GenBank/DDBJ whole genome shotgun (WGS) entry which is preliminary data.</text>
</comment>